<dbReference type="PROSITE" id="PS51257">
    <property type="entry name" value="PROKAR_LIPOPROTEIN"/>
    <property type="match status" value="1"/>
</dbReference>
<dbReference type="Proteomes" id="UP001500920">
    <property type="component" value="Unassembled WGS sequence"/>
</dbReference>
<dbReference type="InterPro" id="IPR011707">
    <property type="entry name" value="Cu-oxidase-like_N"/>
</dbReference>
<dbReference type="Pfam" id="PF07732">
    <property type="entry name" value="Cu-oxidase_3"/>
    <property type="match status" value="1"/>
</dbReference>
<dbReference type="InterPro" id="IPR045087">
    <property type="entry name" value="Cu-oxidase_fam"/>
</dbReference>
<evidence type="ECO:0000313" key="10">
    <source>
        <dbReference type="Proteomes" id="UP001500920"/>
    </source>
</evidence>
<dbReference type="InterPro" id="IPR001117">
    <property type="entry name" value="Cu-oxidase_2nd"/>
</dbReference>
<keyword evidence="10" id="KW-1185">Reference proteome</keyword>
<evidence type="ECO:0000313" key="9">
    <source>
        <dbReference type="EMBL" id="GAA3731640.1"/>
    </source>
</evidence>
<dbReference type="InterPro" id="IPR002355">
    <property type="entry name" value="Cu_oxidase_Cu_BS"/>
</dbReference>
<feature type="signal peptide" evidence="5">
    <location>
        <begin position="1"/>
        <end position="27"/>
    </location>
</feature>
<dbReference type="CDD" id="cd04232">
    <property type="entry name" value="CuRO_1_CueO_FtsP"/>
    <property type="match status" value="1"/>
</dbReference>
<feature type="domain" description="Plastocyanin-like" evidence="6">
    <location>
        <begin position="247"/>
        <end position="341"/>
    </location>
</feature>
<keyword evidence="5" id="KW-0732">Signal</keyword>
<dbReference type="SUPFAM" id="SSF49503">
    <property type="entry name" value="Cupredoxins"/>
    <property type="match status" value="3"/>
</dbReference>
<organism evidence="9 10">
    <name type="scientific">Salinicoccus jeotgali</name>
    <dbReference type="NCBI Taxonomy" id="381634"/>
    <lineage>
        <taxon>Bacteria</taxon>
        <taxon>Bacillati</taxon>
        <taxon>Bacillota</taxon>
        <taxon>Bacilli</taxon>
        <taxon>Bacillales</taxon>
        <taxon>Staphylococcaceae</taxon>
        <taxon>Salinicoccus</taxon>
    </lineage>
</organism>
<accession>A0ABP7FAI8</accession>
<evidence type="ECO:0000259" key="8">
    <source>
        <dbReference type="Pfam" id="PF07732"/>
    </source>
</evidence>
<sequence>MDRKSSAMGAFALALVIILSACGISEAGEAPGQNSDGKMGMHDDSMNGNSESPQGGEMGMGGMGNQHMDHDDVAALDSSSGDNELNIPPVLKSDSTEETKYTVRAKMGETEIFDGTKTQTYGYNGDFLGPVLQFEKGETVTINLINELDVGTTFHWHGLKIPGEADGGPHNVIEPGEEDTIKFEVTQEAATLWFHPHPDGDTSEQVYKGLAGLIYIEDENIKELDLPDDYGKNDFPLIFQDRTFDEDKQLNYDAVMNEDGTVGDVSLINGTVNPKLTVGQEKVRLRLLNGSNARNYTFKMNTGDTFAQIATDGGLLNEPVEMEELTLTPSERAEIVIDFSKIDDERDVALVNDSDDILLPFEVTDEAAAEIDIPDKMNQFSVTEAEKDLPVTKEVELFGMMDMVTINGKKFDPERIDFTQERGVTEVWEIYNKPDMMGGMIHPFHIHGAQFKTLSRDGEAPPRNERGWKDTISVSPDETVRLAVQFNDKGVYMFHCHILEHEDNGMMGQIKVE</sequence>
<dbReference type="Pfam" id="PF07731">
    <property type="entry name" value="Cu-oxidase_2"/>
    <property type="match status" value="1"/>
</dbReference>
<keyword evidence="3" id="KW-0560">Oxidoreductase</keyword>
<dbReference type="CDD" id="cd13890">
    <property type="entry name" value="CuRO_3_CueO_FtsP"/>
    <property type="match status" value="1"/>
</dbReference>
<comment type="caution">
    <text evidence="9">The sequence shown here is derived from an EMBL/GenBank/DDBJ whole genome shotgun (WGS) entry which is preliminary data.</text>
</comment>
<dbReference type="EMBL" id="BAABCK010000067">
    <property type="protein sequence ID" value="GAA3731640.1"/>
    <property type="molecule type" value="Genomic_DNA"/>
</dbReference>
<dbReference type="CDD" id="cd13867">
    <property type="entry name" value="CuRO_2_CueO_FtsP"/>
    <property type="match status" value="1"/>
</dbReference>
<dbReference type="Gene3D" id="2.60.40.420">
    <property type="entry name" value="Cupredoxins - blue copper proteins"/>
    <property type="match status" value="3"/>
</dbReference>
<protein>
    <submittedName>
        <fullName evidence="9">Multicopper oxidase domain-containing protein</fullName>
    </submittedName>
</protein>
<name>A0ABP7FAI8_9STAP</name>
<evidence type="ECO:0000256" key="1">
    <source>
        <dbReference type="ARBA" id="ARBA00010609"/>
    </source>
</evidence>
<dbReference type="Pfam" id="PF00394">
    <property type="entry name" value="Cu-oxidase"/>
    <property type="match status" value="1"/>
</dbReference>
<feature type="domain" description="Plastocyanin-like" evidence="7">
    <location>
        <begin position="390"/>
        <end position="512"/>
    </location>
</feature>
<evidence type="ECO:0000256" key="3">
    <source>
        <dbReference type="ARBA" id="ARBA00023002"/>
    </source>
</evidence>
<evidence type="ECO:0000259" key="7">
    <source>
        <dbReference type="Pfam" id="PF07731"/>
    </source>
</evidence>
<gene>
    <name evidence="9" type="ORF">GCM10022378_19880</name>
</gene>
<feature type="region of interest" description="Disordered" evidence="4">
    <location>
        <begin position="29"/>
        <end position="61"/>
    </location>
</feature>
<evidence type="ECO:0000256" key="4">
    <source>
        <dbReference type="SAM" id="MobiDB-lite"/>
    </source>
</evidence>
<keyword evidence="2" id="KW-0479">Metal-binding</keyword>
<evidence type="ECO:0000256" key="2">
    <source>
        <dbReference type="ARBA" id="ARBA00022723"/>
    </source>
</evidence>
<proteinExistence type="inferred from homology"/>
<feature type="domain" description="Plastocyanin-like" evidence="8">
    <location>
        <begin position="107"/>
        <end position="220"/>
    </location>
</feature>
<dbReference type="PROSITE" id="PS00080">
    <property type="entry name" value="MULTICOPPER_OXIDASE2"/>
    <property type="match status" value="1"/>
</dbReference>
<evidence type="ECO:0000259" key="6">
    <source>
        <dbReference type="Pfam" id="PF00394"/>
    </source>
</evidence>
<dbReference type="PANTHER" id="PTHR48267:SF1">
    <property type="entry name" value="BILIRUBIN OXIDASE"/>
    <property type="match status" value="1"/>
</dbReference>
<dbReference type="InterPro" id="IPR008972">
    <property type="entry name" value="Cupredoxin"/>
</dbReference>
<dbReference type="InterPro" id="IPR011706">
    <property type="entry name" value="Cu-oxidase_C"/>
</dbReference>
<reference evidence="10" key="1">
    <citation type="journal article" date="2019" name="Int. J. Syst. Evol. Microbiol.">
        <title>The Global Catalogue of Microorganisms (GCM) 10K type strain sequencing project: providing services to taxonomists for standard genome sequencing and annotation.</title>
        <authorList>
            <consortium name="The Broad Institute Genomics Platform"/>
            <consortium name="The Broad Institute Genome Sequencing Center for Infectious Disease"/>
            <person name="Wu L."/>
            <person name="Ma J."/>
        </authorList>
    </citation>
    <scope>NUCLEOTIDE SEQUENCE [LARGE SCALE GENOMIC DNA]</scope>
    <source>
        <strain evidence="10">JCM 16981</strain>
    </source>
</reference>
<feature type="chain" id="PRO_5045708514" evidence="5">
    <location>
        <begin position="28"/>
        <end position="513"/>
    </location>
</feature>
<comment type="similarity">
    <text evidence="1">Belongs to the multicopper oxidase family.</text>
</comment>
<evidence type="ECO:0000256" key="5">
    <source>
        <dbReference type="SAM" id="SignalP"/>
    </source>
</evidence>
<dbReference type="PANTHER" id="PTHR48267">
    <property type="entry name" value="CUPREDOXIN SUPERFAMILY PROTEIN"/>
    <property type="match status" value="1"/>
</dbReference>